<organism evidence="2 3">
    <name type="scientific">Desulfatitalea alkaliphila</name>
    <dbReference type="NCBI Taxonomy" id="2929485"/>
    <lineage>
        <taxon>Bacteria</taxon>
        <taxon>Pseudomonadati</taxon>
        <taxon>Thermodesulfobacteriota</taxon>
        <taxon>Desulfobacteria</taxon>
        <taxon>Desulfobacterales</taxon>
        <taxon>Desulfosarcinaceae</taxon>
        <taxon>Desulfatitalea</taxon>
    </lineage>
</organism>
<dbReference type="PROSITE" id="PS51257">
    <property type="entry name" value="PROKAR_LIPOPROTEIN"/>
    <property type="match status" value="1"/>
</dbReference>
<evidence type="ECO:0000313" key="2">
    <source>
        <dbReference type="EMBL" id="MCJ8501083.1"/>
    </source>
</evidence>
<accession>A0AA41R926</accession>
<sequence>MRNRRLLILMLTIMIPALYACGGGGHHHDDGPPPSYAADILSDQFSDGDIAYYPADNYYDITQGPDVLFFGIDDDVWDNPPEYRAFLDFPLDGATGYDAVPSGARILSATLEIFIDTVEFDATVPTLIELVSYTSGSLQAYDFSSEPLAEISLSLDFFRSDVDNYVSIDVTPLMREAQRLGLLDLQLRFVLDYEAIYGFVGIQDPPTLAIRAPLLSVVYE</sequence>
<keyword evidence="3" id="KW-1185">Reference proteome</keyword>
<dbReference type="Proteomes" id="UP001165427">
    <property type="component" value="Unassembled WGS sequence"/>
</dbReference>
<name>A0AA41R926_9BACT</name>
<dbReference type="RefSeq" id="WP_246907275.1">
    <property type="nucleotide sequence ID" value="NZ_JALJRB010000010.1"/>
</dbReference>
<dbReference type="EMBL" id="JALJRB010000010">
    <property type="protein sequence ID" value="MCJ8501083.1"/>
    <property type="molecule type" value="Genomic_DNA"/>
</dbReference>
<comment type="caution">
    <text evidence="2">The sequence shown here is derived from an EMBL/GenBank/DDBJ whole genome shotgun (WGS) entry which is preliminary data.</text>
</comment>
<proteinExistence type="predicted"/>
<protein>
    <submittedName>
        <fullName evidence="2">Uncharacterized protein</fullName>
    </submittedName>
</protein>
<reference evidence="2" key="1">
    <citation type="submission" date="2022-04" db="EMBL/GenBank/DDBJ databases">
        <title>Desulfatitalea alkaliphila sp. nov., a novel anaerobic sulfate-reducing bacterium isolated from terrestrial mud volcano, Taman Peninsula, Russia.</title>
        <authorList>
            <person name="Khomyakova M.A."/>
            <person name="Merkel A.Y."/>
            <person name="Slobodkin A.I."/>
        </authorList>
    </citation>
    <scope>NUCLEOTIDE SEQUENCE</scope>
    <source>
        <strain evidence="2">M08but</strain>
    </source>
</reference>
<evidence type="ECO:0000256" key="1">
    <source>
        <dbReference type="SAM" id="SignalP"/>
    </source>
</evidence>
<evidence type="ECO:0000313" key="3">
    <source>
        <dbReference type="Proteomes" id="UP001165427"/>
    </source>
</evidence>
<keyword evidence="1" id="KW-0732">Signal</keyword>
<gene>
    <name evidence="2" type="ORF">MRX98_10910</name>
</gene>
<dbReference type="AlphaFoldDB" id="A0AA41R926"/>
<feature type="chain" id="PRO_5041393230" evidence="1">
    <location>
        <begin position="21"/>
        <end position="220"/>
    </location>
</feature>
<feature type="signal peptide" evidence="1">
    <location>
        <begin position="1"/>
        <end position="20"/>
    </location>
</feature>